<proteinExistence type="inferred from homology"/>
<feature type="region of interest" description="Disordered" evidence="9">
    <location>
        <begin position="17"/>
        <end position="37"/>
    </location>
</feature>
<dbReference type="GO" id="GO:0016192">
    <property type="term" value="P:vesicle-mediated transport"/>
    <property type="evidence" value="ECO:0007669"/>
    <property type="project" value="InterPro"/>
</dbReference>
<dbReference type="GO" id="GO:0000139">
    <property type="term" value="C:Golgi membrane"/>
    <property type="evidence" value="ECO:0007669"/>
    <property type="project" value="UniProtKB-SubCell"/>
</dbReference>
<dbReference type="Proteomes" id="UP000027195">
    <property type="component" value="Unassembled WGS sequence"/>
</dbReference>
<protein>
    <recommendedName>
        <fullName evidence="8">Protein transport protein SFT2</fullName>
    </recommendedName>
</protein>
<dbReference type="GO" id="GO:0015031">
    <property type="term" value="P:protein transport"/>
    <property type="evidence" value="ECO:0007669"/>
    <property type="project" value="UniProtKB-KW"/>
</dbReference>
<dbReference type="PANTHER" id="PTHR23137">
    <property type="entry name" value="VESICLE TRANSPORT PROTEIN-RELATED"/>
    <property type="match status" value="1"/>
</dbReference>
<dbReference type="PANTHER" id="PTHR23137:SF36">
    <property type="entry name" value="VESICLE TRANSPORT PROTEIN SFT2C"/>
    <property type="match status" value="1"/>
</dbReference>
<dbReference type="InParanoid" id="A0A067MYT3"/>
<keyword evidence="6 8" id="KW-0472">Membrane</keyword>
<dbReference type="STRING" id="930990.A0A067MYT3"/>
<gene>
    <name evidence="10" type="ORF">BOTBODRAFT_172665</name>
</gene>
<evidence type="ECO:0000256" key="3">
    <source>
        <dbReference type="ARBA" id="ARBA00022692"/>
    </source>
</evidence>
<keyword evidence="11" id="KW-1185">Reference proteome</keyword>
<feature type="transmembrane region" description="Helical" evidence="8">
    <location>
        <begin position="73"/>
        <end position="98"/>
    </location>
</feature>
<dbReference type="AlphaFoldDB" id="A0A067MYT3"/>
<evidence type="ECO:0000256" key="5">
    <source>
        <dbReference type="ARBA" id="ARBA00022989"/>
    </source>
</evidence>
<sequence length="208" mass="22535">MAEANFRSSLNQFRWARGNTDDSRPAQAPASNGGGNGHFSRFYESVSSYVPLRSSESSTEEQAYLALSHWERLLGFLGCLVGSAVCFFVAFITLPMLAIRPGKFALAFSLGSLLVMFGFAILSGPINHLKHLMSPARLPFTIAYFGSLFLTLFFSVGGHKSYFGAIISAIIQVIALISYVVAYFPGGTQTLRFGSQIMLRGAGNVLPV</sequence>
<name>A0A067MYT3_BOTB1</name>
<keyword evidence="8" id="KW-0333">Golgi apparatus</keyword>
<evidence type="ECO:0000256" key="4">
    <source>
        <dbReference type="ARBA" id="ARBA00022927"/>
    </source>
</evidence>
<keyword evidence="4 8" id="KW-0653">Protein transport</keyword>
<comment type="subcellular location">
    <subcellularLocation>
        <location evidence="8">Golgi apparatus membrane</location>
        <topology evidence="8">Multi-pass membrane protein</topology>
    </subcellularLocation>
    <subcellularLocation>
        <location evidence="1">Membrane</location>
        <topology evidence="1">Multi-pass membrane protein</topology>
    </subcellularLocation>
</comment>
<comment type="similarity">
    <text evidence="7 8">Belongs to the SFT2 family.</text>
</comment>
<feature type="transmembrane region" description="Helical" evidence="8">
    <location>
        <begin position="162"/>
        <end position="184"/>
    </location>
</feature>
<dbReference type="InterPro" id="IPR011691">
    <property type="entry name" value="Vesicle_transpt_SFT2"/>
</dbReference>
<dbReference type="OrthoDB" id="660759at2759"/>
<reference evidence="11" key="1">
    <citation type="journal article" date="2014" name="Proc. Natl. Acad. Sci. U.S.A.">
        <title>Extensive sampling of basidiomycete genomes demonstrates inadequacy of the white-rot/brown-rot paradigm for wood decay fungi.</title>
        <authorList>
            <person name="Riley R."/>
            <person name="Salamov A.A."/>
            <person name="Brown D.W."/>
            <person name="Nagy L.G."/>
            <person name="Floudas D."/>
            <person name="Held B.W."/>
            <person name="Levasseur A."/>
            <person name="Lombard V."/>
            <person name="Morin E."/>
            <person name="Otillar R."/>
            <person name="Lindquist E.A."/>
            <person name="Sun H."/>
            <person name="LaButti K.M."/>
            <person name="Schmutz J."/>
            <person name="Jabbour D."/>
            <person name="Luo H."/>
            <person name="Baker S.E."/>
            <person name="Pisabarro A.G."/>
            <person name="Walton J.D."/>
            <person name="Blanchette R.A."/>
            <person name="Henrissat B."/>
            <person name="Martin F."/>
            <person name="Cullen D."/>
            <person name="Hibbett D.S."/>
            <person name="Grigoriev I.V."/>
        </authorList>
    </citation>
    <scope>NUCLEOTIDE SEQUENCE [LARGE SCALE GENOMIC DNA]</scope>
    <source>
        <strain evidence="11">FD-172 SS1</strain>
    </source>
</reference>
<dbReference type="InterPro" id="IPR007305">
    <property type="entry name" value="Vesicle_transpt_Got1/SFT2"/>
</dbReference>
<evidence type="ECO:0000256" key="6">
    <source>
        <dbReference type="ARBA" id="ARBA00023136"/>
    </source>
</evidence>
<dbReference type="HOGENOM" id="CLU_099529_3_0_1"/>
<comment type="function">
    <text evidence="8">Nonessential protein required for the fusion of transport vesicles derived from the endocytic pathway with the Golgi complex.</text>
</comment>
<dbReference type="EMBL" id="KL198025">
    <property type="protein sequence ID" value="KDQ17072.1"/>
    <property type="molecule type" value="Genomic_DNA"/>
</dbReference>
<keyword evidence="3 8" id="KW-0812">Transmembrane</keyword>
<evidence type="ECO:0000256" key="2">
    <source>
        <dbReference type="ARBA" id="ARBA00022448"/>
    </source>
</evidence>
<accession>A0A067MYT3</accession>
<evidence type="ECO:0000313" key="10">
    <source>
        <dbReference type="EMBL" id="KDQ17072.1"/>
    </source>
</evidence>
<dbReference type="FunCoup" id="A0A067MYT3">
    <property type="interactions" value="209"/>
</dbReference>
<evidence type="ECO:0000256" key="8">
    <source>
        <dbReference type="RuleBase" id="RU363111"/>
    </source>
</evidence>
<evidence type="ECO:0000256" key="1">
    <source>
        <dbReference type="ARBA" id="ARBA00004141"/>
    </source>
</evidence>
<keyword evidence="5 8" id="KW-1133">Transmembrane helix</keyword>
<feature type="transmembrane region" description="Helical" evidence="8">
    <location>
        <begin position="138"/>
        <end position="156"/>
    </location>
</feature>
<keyword evidence="2 8" id="KW-0813">Transport</keyword>
<evidence type="ECO:0000313" key="11">
    <source>
        <dbReference type="Proteomes" id="UP000027195"/>
    </source>
</evidence>
<dbReference type="Pfam" id="PF04178">
    <property type="entry name" value="Got1"/>
    <property type="match status" value="1"/>
</dbReference>
<feature type="transmembrane region" description="Helical" evidence="8">
    <location>
        <begin position="104"/>
        <end position="126"/>
    </location>
</feature>
<evidence type="ECO:0000256" key="7">
    <source>
        <dbReference type="ARBA" id="ARBA00025800"/>
    </source>
</evidence>
<evidence type="ECO:0000256" key="9">
    <source>
        <dbReference type="SAM" id="MobiDB-lite"/>
    </source>
</evidence>
<organism evidence="10 11">
    <name type="scientific">Botryobasidium botryosum (strain FD-172 SS1)</name>
    <dbReference type="NCBI Taxonomy" id="930990"/>
    <lineage>
        <taxon>Eukaryota</taxon>
        <taxon>Fungi</taxon>
        <taxon>Dikarya</taxon>
        <taxon>Basidiomycota</taxon>
        <taxon>Agaricomycotina</taxon>
        <taxon>Agaricomycetes</taxon>
        <taxon>Cantharellales</taxon>
        <taxon>Botryobasidiaceae</taxon>
        <taxon>Botryobasidium</taxon>
    </lineage>
</organism>